<dbReference type="GO" id="GO:0016878">
    <property type="term" value="F:acid-thiol ligase activity"/>
    <property type="evidence" value="ECO:0007669"/>
    <property type="project" value="TreeGrafter"/>
</dbReference>
<accession>A0AAE3U3N7</accession>
<dbReference type="PROSITE" id="PS00455">
    <property type="entry name" value="AMP_BINDING"/>
    <property type="match status" value="1"/>
</dbReference>
<dbReference type="SUPFAM" id="SSF56801">
    <property type="entry name" value="Acetyl-CoA synthetase-like"/>
    <property type="match status" value="1"/>
</dbReference>
<keyword evidence="1" id="KW-0436">Ligase</keyword>
<dbReference type="Gene3D" id="3.30.300.30">
    <property type="match status" value="1"/>
</dbReference>
<dbReference type="Proteomes" id="UP001161580">
    <property type="component" value="Unassembled WGS sequence"/>
</dbReference>
<dbReference type="InterPro" id="IPR042099">
    <property type="entry name" value="ANL_N_sf"/>
</dbReference>
<dbReference type="GO" id="GO:0046872">
    <property type="term" value="F:metal ion binding"/>
    <property type="evidence" value="ECO:0007669"/>
    <property type="project" value="UniProtKB-KW"/>
</dbReference>
<dbReference type="PANTHER" id="PTHR43352">
    <property type="entry name" value="ACETYL-COA SYNTHETASE"/>
    <property type="match status" value="1"/>
</dbReference>
<feature type="domain" description="AMP-binding enzyme C-terminal" evidence="4">
    <location>
        <begin position="451"/>
        <end position="529"/>
    </location>
</feature>
<sequence length="539" mass="58440">MLGPTAHVDTFTRDNLPPPDEWPDFLLDGFDYPEHLNAAVELTDAMVARGFSDHTALIGNGRRRTYKELSDWTNRLAHALVENYGVKPGNRILIRSANNPAMVACWLAATKAGAVVVNTMPMLRAGELAKIVDKAEISLALCDTRLMDEMIACAKDSRYLKQVVGFDGTANHDAELDRVALDKPVIFEAVRTGRDDVALLGFTSGTTGVPKATMHFHRDLMAIADGYAKEVLGVTPDDIFVGSPPLAFTFGLGGLAIFPLRFGAAATLLEQATPALMVEIIETYKATISFTAPTAYRAMLKAMDAGADLSSLRVAISAGETLPGPVFEEWTEKAGKPILDGIGATEMLHIFISNRFEDRKAASTGKPVGGYEARIVDAEMREVPRGTVGRLAVRGPTGCRYMADARQREYVRDGWNLTGDAFLQDEDGFFHFAARSDDMIVSAGYNIAGPEVEAALIAHPDVAECAVIGAPDGDRGQIVEAHVVLVNGIAPDAATIKRLQDHVKAMIAPYKYPRSVKFLEALPKTATGKIQRFRLRTEH</sequence>
<evidence type="ECO:0000256" key="2">
    <source>
        <dbReference type="ARBA" id="ARBA00022723"/>
    </source>
</evidence>
<evidence type="ECO:0000259" key="4">
    <source>
        <dbReference type="Pfam" id="PF13193"/>
    </source>
</evidence>
<dbReference type="InterPro" id="IPR025110">
    <property type="entry name" value="AMP-bd_C"/>
</dbReference>
<keyword evidence="2" id="KW-0479">Metal-binding</keyword>
<gene>
    <name evidence="5" type="ORF">MRS75_22510</name>
</gene>
<evidence type="ECO:0000256" key="1">
    <source>
        <dbReference type="ARBA" id="ARBA00022598"/>
    </source>
</evidence>
<evidence type="ECO:0000313" key="5">
    <source>
        <dbReference type="EMBL" id="MDI7924836.1"/>
    </source>
</evidence>
<name>A0AAE3U3N7_9HYPH</name>
<keyword evidence="6" id="KW-1185">Reference proteome</keyword>
<dbReference type="InterPro" id="IPR020845">
    <property type="entry name" value="AMP-binding_CS"/>
</dbReference>
<dbReference type="AlphaFoldDB" id="A0AAE3U3N7"/>
<dbReference type="GO" id="GO:0044550">
    <property type="term" value="P:secondary metabolite biosynthetic process"/>
    <property type="evidence" value="ECO:0007669"/>
    <property type="project" value="TreeGrafter"/>
</dbReference>
<proteinExistence type="predicted"/>
<dbReference type="EMBL" id="JALDYZ010000019">
    <property type="protein sequence ID" value="MDI7924836.1"/>
    <property type="molecule type" value="Genomic_DNA"/>
</dbReference>
<dbReference type="InterPro" id="IPR000873">
    <property type="entry name" value="AMP-dep_synth/lig_dom"/>
</dbReference>
<feature type="domain" description="AMP-dependent synthetase/ligase" evidence="3">
    <location>
        <begin position="48"/>
        <end position="397"/>
    </location>
</feature>
<dbReference type="PANTHER" id="PTHR43352:SF1">
    <property type="entry name" value="ANTHRANILATE--COA LIGASE"/>
    <property type="match status" value="1"/>
</dbReference>
<evidence type="ECO:0000313" key="6">
    <source>
        <dbReference type="Proteomes" id="UP001161580"/>
    </source>
</evidence>
<dbReference type="Gene3D" id="3.40.50.12780">
    <property type="entry name" value="N-terminal domain of ligase-like"/>
    <property type="match status" value="1"/>
</dbReference>
<organism evidence="5 6">
    <name type="scientific">Ferirhizobium litorale</name>
    <dbReference type="NCBI Taxonomy" id="2927786"/>
    <lineage>
        <taxon>Bacteria</taxon>
        <taxon>Pseudomonadati</taxon>
        <taxon>Pseudomonadota</taxon>
        <taxon>Alphaproteobacteria</taxon>
        <taxon>Hyphomicrobiales</taxon>
        <taxon>Rhizobiaceae</taxon>
        <taxon>Ferirhizobium</taxon>
    </lineage>
</organism>
<dbReference type="RefSeq" id="WP_311788955.1">
    <property type="nucleotide sequence ID" value="NZ_JALDYY010000021.1"/>
</dbReference>
<evidence type="ECO:0000259" key="3">
    <source>
        <dbReference type="Pfam" id="PF00501"/>
    </source>
</evidence>
<dbReference type="Pfam" id="PF00501">
    <property type="entry name" value="AMP-binding"/>
    <property type="match status" value="1"/>
</dbReference>
<reference evidence="5" key="1">
    <citation type="submission" date="2022-03" db="EMBL/GenBank/DDBJ databases">
        <title>Fererhizobium litorale gen. nov., sp. nov., isolated from sandy sediments of the Sea of Japan seashore.</title>
        <authorList>
            <person name="Romanenko L."/>
            <person name="Kurilenko V."/>
            <person name="Otstavnykh N."/>
            <person name="Svetashev V."/>
            <person name="Tekutyeva L."/>
            <person name="Isaeva M."/>
            <person name="Mikhailov V."/>
        </authorList>
    </citation>
    <scope>NUCLEOTIDE SEQUENCE</scope>
    <source>
        <strain evidence="5">KMM 9576</strain>
    </source>
</reference>
<protein>
    <submittedName>
        <fullName evidence="5">AMP-binding protein</fullName>
    </submittedName>
</protein>
<dbReference type="InterPro" id="IPR045851">
    <property type="entry name" value="AMP-bd_C_sf"/>
</dbReference>
<dbReference type="Pfam" id="PF13193">
    <property type="entry name" value="AMP-binding_C"/>
    <property type="match status" value="1"/>
</dbReference>
<comment type="caution">
    <text evidence="5">The sequence shown here is derived from an EMBL/GenBank/DDBJ whole genome shotgun (WGS) entry which is preliminary data.</text>
</comment>